<comment type="caution">
    <text evidence="3">The sequence shown here is derived from an EMBL/GenBank/DDBJ whole genome shotgun (WGS) entry which is preliminary data.</text>
</comment>
<feature type="transmembrane region" description="Helical" evidence="1">
    <location>
        <begin position="40"/>
        <end position="58"/>
    </location>
</feature>
<organism evidence="3 4">
    <name type="scientific">Chitinophaga pinensis</name>
    <dbReference type="NCBI Taxonomy" id="79329"/>
    <lineage>
        <taxon>Bacteria</taxon>
        <taxon>Pseudomonadati</taxon>
        <taxon>Bacteroidota</taxon>
        <taxon>Chitinophagia</taxon>
        <taxon>Chitinophagales</taxon>
        <taxon>Chitinophagaceae</taxon>
        <taxon>Chitinophaga</taxon>
    </lineage>
</organism>
<keyword evidence="1" id="KW-0472">Membrane</keyword>
<keyword evidence="1" id="KW-0812">Transmembrane</keyword>
<proteinExistence type="predicted"/>
<dbReference type="InterPro" id="IPR054331">
    <property type="entry name" value="LiaF_TM"/>
</dbReference>
<dbReference type="AlphaFoldDB" id="A0A5C6M170"/>
<gene>
    <name evidence="3" type="ORF">FEF09_05225</name>
</gene>
<dbReference type="EMBL" id="VOHS01000004">
    <property type="protein sequence ID" value="TWW01406.1"/>
    <property type="molecule type" value="Genomic_DNA"/>
</dbReference>
<dbReference type="Proteomes" id="UP000318815">
    <property type="component" value="Unassembled WGS sequence"/>
</dbReference>
<dbReference type="RefSeq" id="WP_146304140.1">
    <property type="nucleotide sequence ID" value="NZ_VOHS01000004.1"/>
</dbReference>
<feature type="transmembrane region" description="Helical" evidence="1">
    <location>
        <begin position="89"/>
        <end position="109"/>
    </location>
</feature>
<dbReference type="OrthoDB" id="129627at2"/>
<protein>
    <recommendedName>
        <fullName evidence="2">LiaF transmembrane domain-containing protein</fullName>
    </recommendedName>
</protein>
<keyword evidence="4" id="KW-1185">Reference proteome</keyword>
<dbReference type="PANTHER" id="PTHR40763:SF5">
    <property type="entry name" value="MEMBRANE PROTEIN"/>
    <property type="match status" value="1"/>
</dbReference>
<keyword evidence="1" id="KW-1133">Transmembrane helix</keyword>
<reference evidence="3 4" key="1">
    <citation type="submission" date="2019-08" db="EMBL/GenBank/DDBJ databases">
        <title>Whole genome sequencing of chitin degrading bacteria Chitinophaga pinensis YS16.</title>
        <authorList>
            <person name="Singh R.P."/>
            <person name="Manchanda G."/>
            <person name="Maurya I.K."/>
            <person name="Joshi N.K."/>
            <person name="Srivastava A.K."/>
        </authorList>
    </citation>
    <scope>NUCLEOTIDE SEQUENCE [LARGE SCALE GENOMIC DNA]</scope>
    <source>
        <strain evidence="3 4">YS-16</strain>
    </source>
</reference>
<accession>A0A5C6M170</accession>
<dbReference type="Pfam" id="PF22570">
    <property type="entry name" value="LiaF-TM"/>
    <property type="match status" value="1"/>
</dbReference>
<feature type="transmembrane region" description="Helical" evidence="1">
    <location>
        <begin position="64"/>
        <end position="82"/>
    </location>
</feature>
<dbReference type="PANTHER" id="PTHR40763">
    <property type="entry name" value="MEMBRANE PROTEIN-RELATED"/>
    <property type="match status" value="1"/>
</dbReference>
<name>A0A5C6M170_9BACT</name>
<sequence>MDNQEYTKGDSWTSERQQRKAERRLRRIQRKSENREGSRINKGLIFILIGLFLFLRSLDLAMPEWVFSWQLLLIVIGSILLAASKFKNWGGLIVMLVGIVFFAKDYLMLSYDLTRFIWPAIFVIVGLAILFGKRQESSMKKDLRVMPPMTSSEDFIASNVIFSGENRAVVSKEFKGANVTAIFGGADYNLIQSDFKDRVEFEVTCIFGGVEIILPTNWDVRIEMDTIIMGGVTDKRPVELLSNASNSEKIFVLKGTCIFGGVEIRNYV</sequence>
<feature type="transmembrane region" description="Helical" evidence="1">
    <location>
        <begin position="115"/>
        <end position="132"/>
    </location>
</feature>
<evidence type="ECO:0000259" key="2">
    <source>
        <dbReference type="Pfam" id="PF22570"/>
    </source>
</evidence>
<evidence type="ECO:0000256" key="1">
    <source>
        <dbReference type="SAM" id="Phobius"/>
    </source>
</evidence>
<feature type="domain" description="LiaF transmembrane" evidence="2">
    <location>
        <begin position="43"/>
        <end position="136"/>
    </location>
</feature>
<evidence type="ECO:0000313" key="3">
    <source>
        <dbReference type="EMBL" id="TWW01406.1"/>
    </source>
</evidence>
<evidence type="ECO:0000313" key="4">
    <source>
        <dbReference type="Proteomes" id="UP000318815"/>
    </source>
</evidence>